<accession>A0A562IL87</accession>
<feature type="chain" id="PRO_5022027358" evidence="1">
    <location>
        <begin position="23"/>
        <end position="337"/>
    </location>
</feature>
<dbReference type="PANTHER" id="PTHR30535:SF34">
    <property type="entry name" value="MOLYBDATE-BINDING PROTEIN MOLA"/>
    <property type="match status" value="1"/>
</dbReference>
<dbReference type="Pfam" id="PF01497">
    <property type="entry name" value="Peripla_BP_2"/>
    <property type="match status" value="1"/>
</dbReference>
<dbReference type="Gene3D" id="1.20.58.2180">
    <property type="match status" value="1"/>
</dbReference>
<evidence type="ECO:0000313" key="3">
    <source>
        <dbReference type="EMBL" id="TWH71495.1"/>
    </source>
</evidence>
<dbReference type="RefSeq" id="WP_144571480.1">
    <property type="nucleotide sequence ID" value="NZ_VLKG01000005.1"/>
</dbReference>
<dbReference type="AlphaFoldDB" id="A0A562IL87"/>
<comment type="caution">
    <text evidence="3">The sequence shown here is derived from an EMBL/GenBank/DDBJ whole genome shotgun (WGS) entry which is preliminary data.</text>
</comment>
<dbReference type="Proteomes" id="UP000319627">
    <property type="component" value="Unassembled WGS sequence"/>
</dbReference>
<dbReference type="EMBL" id="VLKG01000005">
    <property type="protein sequence ID" value="TWH71495.1"/>
    <property type="molecule type" value="Genomic_DNA"/>
</dbReference>
<reference evidence="3 4" key="1">
    <citation type="submission" date="2019-07" db="EMBL/GenBank/DDBJ databases">
        <title>Genomic Encyclopedia of Type Strains, Phase I: the one thousand microbial genomes (KMG-I) project.</title>
        <authorList>
            <person name="Kyrpides N."/>
        </authorList>
    </citation>
    <scope>NUCLEOTIDE SEQUENCE [LARGE SCALE GENOMIC DNA]</scope>
    <source>
        <strain evidence="3 4">DSM 375</strain>
    </source>
</reference>
<feature type="domain" description="Fe/B12 periplasmic-binding" evidence="2">
    <location>
        <begin position="41"/>
        <end position="305"/>
    </location>
</feature>
<protein>
    <submittedName>
        <fullName evidence="3">Iron complex transport system substrate-binding protein</fullName>
    </submittedName>
</protein>
<dbReference type="Gene3D" id="3.40.50.1980">
    <property type="entry name" value="Nitrogenase molybdenum iron protein domain"/>
    <property type="match status" value="2"/>
</dbReference>
<dbReference type="OrthoDB" id="9775594at2"/>
<dbReference type="SUPFAM" id="SSF53807">
    <property type="entry name" value="Helical backbone' metal receptor"/>
    <property type="match status" value="1"/>
</dbReference>
<keyword evidence="1" id="KW-0732">Signal</keyword>
<dbReference type="PROSITE" id="PS50983">
    <property type="entry name" value="FE_B12_PBP"/>
    <property type="match status" value="1"/>
</dbReference>
<feature type="signal peptide" evidence="1">
    <location>
        <begin position="1"/>
        <end position="22"/>
    </location>
</feature>
<dbReference type="InterPro" id="IPR050902">
    <property type="entry name" value="ABC_Transporter_SBP"/>
</dbReference>
<evidence type="ECO:0000313" key="4">
    <source>
        <dbReference type="Proteomes" id="UP000319627"/>
    </source>
</evidence>
<gene>
    <name evidence="3" type="ORF">LX59_01783</name>
</gene>
<dbReference type="InterPro" id="IPR002491">
    <property type="entry name" value="ABC_transptr_periplasmic_BD"/>
</dbReference>
<proteinExistence type="predicted"/>
<evidence type="ECO:0000259" key="2">
    <source>
        <dbReference type="PROSITE" id="PS50983"/>
    </source>
</evidence>
<dbReference type="GO" id="GO:0071281">
    <property type="term" value="P:cellular response to iron ion"/>
    <property type="evidence" value="ECO:0007669"/>
    <property type="project" value="TreeGrafter"/>
</dbReference>
<evidence type="ECO:0000256" key="1">
    <source>
        <dbReference type="SAM" id="SignalP"/>
    </source>
</evidence>
<keyword evidence="4" id="KW-1185">Reference proteome</keyword>
<sequence length="337" mass="37837">MNRRLTLSLLLLLGLFSHSSMARTVTDMAERSVEIPDHPQRLFPAITALTPVLVALAPEHTVALSFVLPEGAQDFLPAGISQLPIIPVLQNPDAEQVLTIQTDLVVSWTGPSSLQNKTLALMERLHKPVVLLDAEHLSQYPATFRRLGDILQRPERGEQLALGLEQRLAALQQAVVDIPESQRPRVYYSETPDGLTTQCANSSRMEVIRLAGGRPALDCPQTDFTLSQSLSLEQVLLINPDVILTRDAKTAEHLRTDPRWQSINAVRHGRIYSIPALPFNWFDRPPSFMRILGARWLAGLLHPQRFSEELRPYVRTFMQEFFQTTPSEAALDRLLLP</sequence>
<organism evidence="3 4">
    <name type="scientific">Azomonas agilis</name>
    <dbReference type="NCBI Taxonomy" id="116849"/>
    <lineage>
        <taxon>Bacteria</taxon>
        <taxon>Pseudomonadati</taxon>
        <taxon>Pseudomonadota</taxon>
        <taxon>Gammaproteobacteria</taxon>
        <taxon>Pseudomonadales</taxon>
        <taxon>Pseudomonadaceae</taxon>
        <taxon>Azomonas</taxon>
    </lineage>
</organism>
<dbReference type="PANTHER" id="PTHR30535">
    <property type="entry name" value="VITAMIN B12-BINDING PROTEIN"/>
    <property type="match status" value="1"/>
</dbReference>
<name>A0A562IL87_9GAMM</name>